<accession>A0A916UWA3</accession>
<proteinExistence type="predicted"/>
<evidence type="ECO:0008006" key="3">
    <source>
        <dbReference type="Google" id="ProtNLM"/>
    </source>
</evidence>
<dbReference type="Proteomes" id="UP000637002">
    <property type="component" value="Unassembled WGS sequence"/>
</dbReference>
<dbReference type="PANTHER" id="PTHR39166">
    <property type="entry name" value="BLL1166 PROTEIN"/>
    <property type="match status" value="1"/>
</dbReference>
<dbReference type="RefSeq" id="WP_244642267.1">
    <property type="nucleotide sequence ID" value="NZ_BMGG01000012.1"/>
</dbReference>
<reference evidence="1" key="1">
    <citation type="journal article" date="2014" name="Int. J. Syst. Evol. Microbiol.">
        <title>Complete genome sequence of Corynebacterium casei LMG S-19264T (=DSM 44701T), isolated from a smear-ripened cheese.</title>
        <authorList>
            <consortium name="US DOE Joint Genome Institute (JGI-PGF)"/>
            <person name="Walter F."/>
            <person name="Albersmeier A."/>
            <person name="Kalinowski J."/>
            <person name="Ruckert C."/>
        </authorList>
    </citation>
    <scope>NUCLEOTIDE SEQUENCE</scope>
    <source>
        <strain evidence="1">CGMCC 1.12919</strain>
    </source>
</reference>
<dbReference type="InterPro" id="IPR009267">
    <property type="entry name" value="NTP_transf_6"/>
</dbReference>
<dbReference type="Pfam" id="PF06042">
    <property type="entry name" value="NTP_transf_6"/>
    <property type="match status" value="1"/>
</dbReference>
<dbReference type="EMBL" id="BMGG01000012">
    <property type="protein sequence ID" value="GGC91631.1"/>
    <property type="molecule type" value="Genomic_DNA"/>
</dbReference>
<sequence>MPISNDAFVGWVLANPANAAIIERLPRLGLPQCVLTAGSLFQTVWNRRCGRPAAAGIKDYDVFYFDDRDLSWAAEDAVIRQAADLFKDLGVSVEIRNQARVHLWYGDRFGGAYPPLGSAREGIDRFLVRCTCVGLDAAGDLYAPNGLDELWEGVLRINPKHARPELFRRKAEAYRARWPWLTIAG</sequence>
<dbReference type="PANTHER" id="PTHR39166:SF1">
    <property type="entry name" value="BLL1166 PROTEIN"/>
    <property type="match status" value="1"/>
</dbReference>
<protein>
    <recommendedName>
        <fullName evidence="3">Nucleotidyltransferase family protein</fullName>
    </recommendedName>
</protein>
<evidence type="ECO:0000313" key="1">
    <source>
        <dbReference type="EMBL" id="GGC91631.1"/>
    </source>
</evidence>
<dbReference type="AlphaFoldDB" id="A0A916UWA3"/>
<keyword evidence="2" id="KW-1185">Reference proteome</keyword>
<name>A0A916UWA3_9HYPH</name>
<organism evidence="1 2">
    <name type="scientific">Chelatococcus reniformis</name>
    <dbReference type="NCBI Taxonomy" id="1494448"/>
    <lineage>
        <taxon>Bacteria</taxon>
        <taxon>Pseudomonadati</taxon>
        <taxon>Pseudomonadota</taxon>
        <taxon>Alphaproteobacteria</taxon>
        <taxon>Hyphomicrobiales</taxon>
        <taxon>Chelatococcaceae</taxon>
        <taxon>Chelatococcus</taxon>
    </lineage>
</organism>
<gene>
    <name evidence="1" type="ORF">GCM10010994_56740</name>
</gene>
<evidence type="ECO:0000313" key="2">
    <source>
        <dbReference type="Proteomes" id="UP000637002"/>
    </source>
</evidence>
<comment type="caution">
    <text evidence="1">The sequence shown here is derived from an EMBL/GenBank/DDBJ whole genome shotgun (WGS) entry which is preliminary data.</text>
</comment>
<reference evidence="1" key="2">
    <citation type="submission" date="2020-09" db="EMBL/GenBank/DDBJ databases">
        <authorList>
            <person name="Sun Q."/>
            <person name="Zhou Y."/>
        </authorList>
    </citation>
    <scope>NUCLEOTIDE SEQUENCE</scope>
    <source>
        <strain evidence="1">CGMCC 1.12919</strain>
    </source>
</reference>